<dbReference type="AlphaFoldDB" id="D6PDG0"/>
<reference evidence="5" key="1">
    <citation type="journal article" date="2010" name="ISME J.">
        <title>Metagenome of the Mediterranean deep chlorophyll maximum studied by direct and fosmid library 454 pyrosequencing.</title>
        <authorList>
            <person name="Ghai R."/>
            <person name="Martin-Cuadrado A.B."/>
            <person name="Molto A.G."/>
            <person name="Heredia I.G."/>
            <person name="Cabrera R."/>
            <person name="Martin J."/>
            <person name="Verdu M."/>
            <person name="Deschamps P."/>
            <person name="Moreira D."/>
            <person name="Lopez-Garcia P."/>
            <person name="Mira A."/>
            <person name="Rodriguez-Valera F."/>
        </authorList>
    </citation>
    <scope>NUCLEOTIDE SEQUENCE</scope>
</reference>
<proteinExistence type="predicted"/>
<accession>D6PDG0</accession>
<dbReference type="GO" id="GO:0008483">
    <property type="term" value="F:transaminase activity"/>
    <property type="evidence" value="ECO:0007669"/>
    <property type="project" value="UniProtKB-KW"/>
</dbReference>
<dbReference type="InterPro" id="IPR050106">
    <property type="entry name" value="HistidinolP_aminotransfase"/>
</dbReference>
<dbReference type="Gene3D" id="3.40.640.10">
    <property type="entry name" value="Type I PLP-dependent aspartate aminotransferase-like (Major domain)"/>
    <property type="match status" value="1"/>
</dbReference>
<evidence type="ECO:0000313" key="5">
    <source>
        <dbReference type="EMBL" id="ADD93761.1"/>
    </source>
</evidence>
<evidence type="ECO:0000256" key="3">
    <source>
        <dbReference type="ARBA" id="ARBA00022898"/>
    </source>
</evidence>
<keyword evidence="1" id="KW-0032">Aminotransferase</keyword>
<evidence type="ECO:0000256" key="1">
    <source>
        <dbReference type="ARBA" id="ARBA00022576"/>
    </source>
</evidence>
<dbReference type="Gene3D" id="3.90.1150.10">
    <property type="entry name" value="Aspartate Aminotransferase, domain 1"/>
    <property type="match status" value="1"/>
</dbReference>
<organism evidence="5">
    <name type="scientific">uncultured marine bacterium MedDCM-OCT-S05-C114</name>
    <dbReference type="NCBI Taxonomy" id="743063"/>
    <lineage>
        <taxon>Bacteria</taxon>
        <taxon>environmental samples</taxon>
    </lineage>
</organism>
<dbReference type="SUPFAM" id="SSF53383">
    <property type="entry name" value="PLP-dependent transferases"/>
    <property type="match status" value="1"/>
</dbReference>
<dbReference type="InterPro" id="IPR015421">
    <property type="entry name" value="PyrdxlP-dep_Trfase_major"/>
</dbReference>
<dbReference type="GO" id="GO:0030170">
    <property type="term" value="F:pyridoxal phosphate binding"/>
    <property type="evidence" value="ECO:0007669"/>
    <property type="project" value="InterPro"/>
</dbReference>
<sequence length="155" mass="17520">MDDWLKRFVPPEILSRKSYTPGFQPKSEGNLVKLNTNENPYPPSPLVANAVLDETKRLHYYPEPTSSNLRKLIAEKHQLEQSQVIIGNGSDDLLNLCVRAFSDSNRSVGMLNPSYSLYPTLTSLQRSSLTLIEFSDDQFDLPLEKIISSGVNLFF</sequence>
<dbReference type="InterPro" id="IPR004839">
    <property type="entry name" value="Aminotransferase_I/II_large"/>
</dbReference>
<dbReference type="InterPro" id="IPR015424">
    <property type="entry name" value="PyrdxlP-dep_Trfase"/>
</dbReference>
<evidence type="ECO:0000259" key="4">
    <source>
        <dbReference type="Pfam" id="PF00155"/>
    </source>
</evidence>
<evidence type="ECO:0000256" key="2">
    <source>
        <dbReference type="ARBA" id="ARBA00022679"/>
    </source>
</evidence>
<dbReference type="PANTHER" id="PTHR43643:SF3">
    <property type="entry name" value="HISTIDINOL-PHOSPHATE AMINOTRANSFERASE"/>
    <property type="match status" value="1"/>
</dbReference>
<dbReference type="Pfam" id="PF00155">
    <property type="entry name" value="Aminotran_1_2"/>
    <property type="match status" value="1"/>
</dbReference>
<protein>
    <recommendedName>
        <fullName evidence="4">Aminotransferase class I/classII large domain-containing protein</fullName>
    </recommendedName>
</protein>
<dbReference type="InterPro" id="IPR015422">
    <property type="entry name" value="PyrdxlP-dep_Trfase_small"/>
</dbReference>
<keyword evidence="2" id="KW-0808">Transferase</keyword>
<dbReference type="EMBL" id="GU942995">
    <property type="protein sequence ID" value="ADD93761.1"/>
    <property type="molecule type" value="Genomic_DNA"/>
</dbReference>
<feature type="domain" description="Aminotransferase class I/classII large" evidence="4">
    <location>
        <begin position="31"/>
        <end position="140"/>
    </location>
</feature>
<dbReference type="PANTHER" id="PTHR43643">
    <property type="entry name" value="HISTIDINOL-PHOSPHATE AMINOTRANSFERASE 2"/>
    <property type="match status" value="1"/>
</dbReference>
<keyword evidence="3" id="KW-0663">Pyridoxal phosphate</keyword>
<name>D6PDG0_9BACT</name>